<feature type="transmembrane region" description="Helical" evidence="8">
    <location>
        <begin position="130"/>
        <end position="146"/>
    </location>
</feature>
<evidence type="ECO:0000256" key="6">
    <source>
        <dbReference type="ARBA" id="ARBA00022989"/>
    </source>
</evidence>
<dbReference type="EMBL" id="JBHRWN010000002">
    <property type="protein sequence ID" value="MFC3476211.1"/>
    <property type="molecule type" value="Genomic_DNA"/>
</dbReference>
<dbReference type="InterPro" id="IPR038731">
    <property type="entry name" value="RgtA/B/C-like"/>
</dbReference>
<evidence type="ECO:0000313" key="12">
    <source>
        <dbReference type="Proteomes" id="UP001595660"/>
    </source>
</evidence>
<dbReference type="Proteomes" id="UP001595660">
    <property type="component" value="Unassembled WGS sequence"/>
</dbReference>
<evidence type="ECO:0000256" key="5">
    <source>
        <dbReference type="ARBA" id="ARBA00022692"/>
    </source>
</evidence>
<feature type="transmembrane region" description="Helical" evidence="8">
    <location>
        <begin position="411"/>
        <end position="432"/>
    </location>
</feature>
<keyword evidence="4 11" id="KW-0808">Transferase</keyword>
<evidence type="ECO:0000256" key="8">
    <source>
        <dbReference type="SAM" id="Phobius"/>
    </source>
</evidence>
<evidence type="ECO:0000256" key="1">
    <source>
        <dbReference type="ARBA" id="ARBA00004651"/>
    </source>
</evidence>
<proteinExistence type="predicted"/>
<protein>
    <submittedName>
        <fullName evidence="11">Glycosyltransferase family 39 protein</fullName>
        <ecNumber evidence="11">2.4.-.-</ecNumber>
    </submittedName>
</protein>
<evidence type="ECO:0000256" key="3">
    <source>
        <dbReference type="ARBA" id="ARBA00022676"/>
    </source>
</evidence>
<keyword evidence="2" id="KW-1003">Cell membrane</keyword>
<feature type="transmembrane region" description="Helical" evidence="8">
    <location>
        <begin position="303"/>
        <end position="320"/>
    </location>
</feature>
<feature type="transmembrane region" description="Helical" evidence="8">
    <location>
        <begin position="230"/>
        <end position="250"/>
    </location>
</feature>
<evidence type="ECO:0000256" key="7">
    <source>
        <dbReference type="ARBA" id="ARBA00023136"/>
    </source>
</evidence>
<evidence type="ECO:0000259" key="10">
    <source>
        <dbReference type="Pfam" id="PF25230"/>
    </source>
</evidence>
<dbReference type="InterPro" id="IPR057168">
    <property type="entry name" value="DUF7846"/>
</dbReference>
<evidence type="ECO:0000259" key="9">
    <source>
        <dbReference type="Pfam" id="PF13231"/>
    </source>
</evidence>
<dbReference type="RefSeq" id="WP_232572663.1">
    <property type="nucleotide sequence ID" value="NZ_JBHRWN010000002.1"/>
</dbReference>
<dbReference type="Pfam" id="PF25230">
    <property type="entry name" value="DUF7846"/>
    <property type="match status" value="1"/>
</dbReference>
<reference evidence="11 12" key="1">
    <citation type="journal article" date="2019" name="Int. J. Syst. Evol. Microbiol.">
        <title>The Global Catalogue of Microorganisms (GCM) 10K type strain sequencing project: providing services to taxonomists for standard genome sequencing and annotation.</title>
        <authorList>
            <consortium name="The Broad Institute Genomics Platform"/>
            <consortium name="The Broad Institute Genome Sequencing Center for Infectious Disease"/>
            <person name="Wu L."/>
            <person name="Ma J."/>
        </authorList>
    </citation>
    <scope>NUCLEOTIDE SEQUENCE [LARGE SCALE GENOMIC DNA]</scope>
    <source>
        <strain evidence="11 12">CGMCC 1.12562</strain>
    </source>
</reference>
<keyword evidence="3 11" id="KW-0328">Glycosyltransferase</keyword>
<dbReference type="InterPro" id="IPR050297">
    <property type="entry name" value="LipidA_mod_glycosyltrf_83"/>
</dbReference>
<keyword evidence="5 8" id="KW-0812">Transmembrane</keyword>
<evidence type="ECO:0000256" key="2">
    <source>
        <dbReference type="ARBA" id="ARBA00022475"/>
    </source>
</evidence>
<feature type="domain" description="DUF7846" evidence="10">
    <location>
        <begin position="460"/>
        <end position="627"/>
    </location>
</feature>
<comment type="subcellular location">
    <subcellularLocation>
        <location evidence="1">Cell membrane</location>
        <topology evidence="1">Multi-pass membrane protein</topology>
    </subcellularLocation>
</comment>
<dbReference type="EC" id="2.4.-.-" evidence="11"/>
<dbReference type="Pfam" id="PF13231">
    <property type="entry name" value="PMT_2"/>
    <property type="match status" value="1"/>
</dbReference>
<organism evidence="11 12">
    <name type="scientific">Halobacterium litoreum</name>
    <dbReference type="NCBI Taxonomy" id="2039234"/>
    <lineage>
        <taxon>Archaea</taxon>
        <taxon>Methanobacteriati</taxon>
        <taxon>Methanobacteriota</taxon>
        <taxon>Stenosarchaea group</taxon>
        <taxon>Halobacteria</taxon>
        <taxon>Halobacteriales</taxon>
        <taxon>Halobacteriaceae</taxon>
        <taxon>Halobacterium</taxon>
    </lineage>
</organism>
<gene>
    <name evidence="11" type="ORF">ACFOKC_00585</name>
</gene>
<name>A0ABD5N9C0_9EURY</name>
<feature type="transmembrane region" description="Helical" evidence="8">
    <location>
        <begin position="106"/>
        <end position="123"/>
    </location>
</feature>
<evidence type="ECO:0000313" key="11">
    <source>
        <dbReference type="EMBL" id="MFC3476211.1"/>
    </source>
</evidence>
<dbReference type="GO" id="GO:0016757">
    <property type="term" value="F:glycosyltransferase activity"/>
    <property type="evidence" value="ECO:0007669"/>
    <property type="project" value="UniProtKB-KW"/>
</dbReference>
<accession>A0ABD5N9C0</accession>
<feature type="transmembrane region" description="Helical" evidence="8">
    <location>
        <begin position="332"/>
        <end position="349"/>
    </location>
</feature>
<feature type="domain" description="Glycosyltransferase RgtA/B/C/D-like" evidence="9">
    <location>
        <begin position="112"/>
        <end position="219"/>
    </location>
</feature>
<keyword evidence="12" id="KW-1185">Reference proteome</keyword>
<dbReference type="PANTHER" id="PTHR33908:SF11">
    <property type="entry name" value="MEMBRANE PROTEIN"/>
    <property type="match status" value="1"/>
</dbReference>
<dbReference type="AlphaFoldDB" id="A0ABD5N9C0"/>
<feature type="transmembrane region" description="Helical" evidence="8">
    <location>
        <begin position="200"/>
        <end position="218"/>
    </location>
</feature>
<feature type="transmembrane region" description="Helical" evidence="8">
    <location>
        <begin position="376"/>
        <end position="399"/>
    </location>
</feature>
<comment type="caution">
    <text evidence="11">The sequence shown here is derived from an EMBL/GenBank/DDBJ whole genome shotgun (WGS) entry which is preliminary data.</text>
</comment>
<sequence>MTRWRRVRDALAAAPVGPLAVAALAGALAYAVSVLVFPYHSTNHDEAVYLQQAAMLLDGQLFLRPPVDGAFRPWFFVESAQGLYPKYAPPTAVVYALGELAGDYRYALPAVAAANVGLLYGVVREAFDHRTGLLAAVCLVCSPMFVVQSGVFLPYAPTTMLNLAFAFAYFRAERTGSARWATIAGAAVGAAFFSRPFTSVLFAAPFVVHAVWTLRGPLRERAVTPLFRRRVATAGLGLAGVATALGYNAVVTGHALVFPYQAFAPLDGLGFGHREILGYEQQYTVRLALRSNAEVAWEFLAEWGPFGALGPVLAVLGGVAVHRRGWAWRQRVLAGVAASVLVGNVYFWGNRNVLGDLADHSDGLIDTLGPYYHFDLLVPASAFAAVGILAAFDGLRGVLDARLSDARARPVAVAVLLVGSAALGGVAASATAEPVRENAAFTDHYEVAYEPFEPSPPDDAVVLLPDPYGDWLNHPFQYLRNDPGFDGDTVYALRDHSFEVWDAYPDRETYRYVYRGPWSPYSAEPVDPDLHRVSMVSGDALTADVEVGLPDWTAGVTLTLESGDRSAYYTLDGAATRERAAFDIVVRDGRVGLDGPVSPTGNATIPLNGTVEVRALVDGGYGAGFSYGVRLPVEETADGYRALTPYRELCTDLQTCEGSAVYVPGVGPEGASLNVSVRAN</sequence>
<dbReference type="GO" id="GO:0005886">
    <property type="term" value="C:plasma membrane"/>
    <property type="evidence" value="ECO:0007669"/>
    <property type="project" value="UniProtKB-SubCell"/>
</dbReference>
<keyword evidence="6 8" id="KW-1133">Transmembrane helix</keyword>
<keyword evidence="7 8" id="KW-0472">Membrane</keyword>
<dbReference type="PANTHER" id="PTHR33908">
    <property type="entry name" value="MANNOSYLTRANSFERASE YKCB-RELATED"/>
    <property type="match status" value="1"/>
</dbReference>
<evidence type="ECO:0000256" key="4">
    <source>
        <dbReference type="ARBA" id="ARBA00022679"/>
    </source>
</evidence>
<dbReference type="GO" id="GO:0008610">
    <property type="term" value="P:lipid biosynthetic process"/>
    <property type="evidence" value="ECO:0007669"/>
    <property type="project" value="UniProtKB-ARBA"/>
</dbReference>